<feature type="domain" description="NADP-dependent oxidoreductase" evidence="4">
    <location>
        <begin position="32"/>
        <end position="332"/>
    </location>
</feature>
<reference evidence="5 6" key="1">
    <citation type="submission" date="2023-03" db="EMBL/GenBank/DDBJ databases">
        <title>Draft genome sequence of type strain Streptomyces ferralitis JCM 14344.</title>
        <authorList>
            <person name="Klaysubun C."/>
            <person name="Duangmal K."/>
        </authorList>
    </citation>
    <scope>NUCLEOTIDE SEQUENCE [LARGE SCALE GENOMIC DNA]</scope>
    <source>
        <strain evidence="5 6">JCM 14344</strain>
    </source>
</reference>
<dbReference type="Gene3D" id="3.20.20.100">
    <property type="entry name" value="NADP-dependent oxidoreductase domain"/>
    <property type="match status" value="1"/>
</dbReference>
<dbReference type="EMBL" id="JARHTQ010000055">
    <property type="protein sequence ID" value="MDF2261357.1"/>
    <property type="molecule type" value="Genomic_DNA"/>
</dbReference>
<comment type="caution">
    <text evidence="5">The sequence shown here is derived from an EMBL/GenBank/DDBJ whole genome shotgun (WGS) entry which is preliminary data.</text>
</comment>
<sequence length="347" mass="38062">MNVRSPYRAADERYASMEYRRTGRSGLKLPAISLGLWHNFGDDRTLDTQRAILRRAFDLGVTHFDLANNYGPPYGAAESNFGTLLAQDFRPYRDELVISTKAGYDMWPGPYGEWGSRKYLTASLDQSLKRMGLDYVDIFYSHRFDPETPLEETMGALASAVHQGKALYVGVSSYSAARTVDAALLLREMGVPALIHQPSYSMINRWIEDDGLLDALEAEGMGCIAFAPLAQGLLTDRYLHGIPEGSRASQGTSLDPKLLSDDVLARLRGLNEIARRRGQSLAQLALNWVLRDKRVTSALIGASSVAQLEANVAAVGAPPLTDDELAEIDSFAKDTGGVNIWARSSEA</sequence>
<accession>A0ABT5ZBX8</accession>
<gene>
    <name evidence="5" type="primary">mgrA</name>
    <name evidence="5" type="ORF">P2L57_38235</name>
</gene>
<evidence type="ECO:0000313" key="6">
    <source>
        <dbReference type="Proteomes" id="UP001220022"/>
    </source>
</evidence>
<protein>
    <submittedName>
        <fullName evidence="5">L-glyceraldehyde 3-phosphate reductase</fullName>
        <ecNumber evidence="5">1.1.1.-</ecNumber>
    </submittedName>
</protein>
<dbReference type="EC" id="1.1.1.-" evidence="5"/>
<dbReference type="InterPro" id="IPR036812">
    <property type="entry name" value="NAD(P)_OxRdtase_dom_sf"/>
</dbReference>
<dbReference type="GO" id="GO:0016491">
    <property type="term" value="F:oxidoreductase activity"/>
    <property type="evidence" value="ECO:0007669"/>
    <property type="project" value="UniProtKB-KW"/>
</dbReference>
<dbReference type="SUPFAM" id="SSF51430">
    <property type="entry name" value="NAD(P)-linked oxidoreductase"/>
    <property type="match status" value="1"/>
</dbReference>
<dbReference type="Pfam" id="PF00248">
    <property type="entry name" value="Aldo_ket_red"/>
    <property type="match status" value="1"/>
</dbReference>
<evidence type="ECO:0000256" key="3">
    <source>
        <dbReference type="ARBA" id="ARBA00023002"/>
    </source>
</evidence>
<proteinExistence type="inferred from homology"/>
<dbReference type="NCBIfam" id="NF007388">
    <property type="entry name" value="PRK09912.1"/>
    <property type="match status" value="1"/>
</dbReference>
<organism evidence="5 6">
    <name type="scientific">Streptantibioticus ferralitis</name>
    <dbReference type="NCBI Taxonomy" id="236510"/>
    <lineage>
        <taxon>Bacteria</taxon>
        <taxon>Bacillati</taxon>
        <taxon>Actinomycetota</taxon>
        <taxon>Actinomycetes</taxon>
        <taxon>Kitasatosporales</taxon>
        <taxon>Streptomycetaceae</taxon>
        <taxon>Streptantibioticus</taxon>
    </lineage>
</organism>
<evidence type="ECO:0000256" key="1">
    <source>
        <dbReference type="ARBA" id="ARBA00006515"/>
    </source>
</evidence>
<comment type="similarity">
    <text evidence="1">Belongs to the shaker potassium channel beta subunit family.</text>
</comment>
<name>A0ABT5ZBX8_9ACTN</name>
<dbReference type="InterPro" id="IPR005399">
    <property type="entry name" value="K_chnl_volt-dep_bsu_KCNAB-rel"/>
</dbReference>
<dbReference type="PANTHER" id="PTHR43150:SF4">
    <property type="entry name" value="L-GLYCERALDEHYDE 3-PHOSPHATE REDUCTASE"/>
    <property type="match status" value="1"/>
</dbReference>
<evidence type="ECO:0000313" key="5">
    <source>
        <dbReference type="EMBL" id="MDF2261357.1"/>
    </source>
</evidence>
<keyword evidence="2" id="KW-0521">NADP</keyword>
<keyword evidence="6" id="KW-1185">Reference proteome</keyword>
<dbReference type="PANTHER" id="PTHR43150">
    <property type="entry name" value="HYPERKINETIC, ISOFORM M"/>
    <property type="match status" value="1"/>
</dbReference>
<evidence type="ECO:0000259" key="4">
    <source>
        <dbReference type="Pfam" id="PF00248"/>
    </source>
</evidence>
<dbReference type="RefSeq" id="WP_275822873.1">
    <property type="nucleotide sequence ID" value="NZ_BAAANM010000002.1"/>
</dbReference>
<dbReference type="InterPro" id="IPR023210">
    <property type="entry name" value="NADP_OxRdtase_dom"/>
</dbReference>
<keyword evidence="3 5" id="KW-0560">Oxidoreductase</keyword>
<evidence type="ECO:0000256" key="2">
    <source>
        <dbReference type="ARBA" id="ARBA00022857"/>
    </source>
</evidence>
<dbReference type="Proteomes" id="UP001220022">
    <property type="component" value="Unassembled WGS sequence"/>
</dbReference>